<dbReference type="AlphaFoldDB" id="A0A482ETD6"/>
<protein>
    <submittedName>
        <fullName evidence="2">Uncharacterized protein</fullName>
    </submittedName>
</protein>
<organism evidence="2">
    <name type="scientific">Salmonella sp</name>
    <dbReference type="NCBI Taxonomy" id="599"/>
    <lineage>
        <taxon>Bacteria</taxon>
        <taxon>Pseudomonadati</taxon>
        <taxon>Pseudomonadota</taxon>
        <taxon>Gammaproteobacteria</taxon>
        <taxon>Enterobacterales</taxon>
        <taxon>Enterobacteriaceae</taxon>
        <taxon>Salmonella</taxon>
    </lineage>
</organism>
<evidence type="ECO:0000313" key="2">
    <source>
        <dbReference type="EMBL" id="QBM91478.1"/>
    </source>
</evidence>
<proteinExistence type="predicted"/>
<reference evidence="2" key="1">
    <citation type="submission" date="2019-01" db="EMBL/GenBank/DDBJ databases">
        <title>Salmonella strain 1423 plasmid sequences.</title>
        <authorList>
            <person name="Chen K."/>
            <person name="Chen S."/>
        </authorList>
    </citation>
    <scope>NUCLEOTIDE SEQUENCE</scope>
    <source>
        <strain evidence="2">Sa1423</strain>
        <plasmid evidence="2">pSa1423-160k</plasmid>
    </source>
</reference>
<evidence type="ECO:0000256" key="1">
    <source>
        <dbReference type="SAM" id="MobiDB-lite"/>
    </source>
</evidence>
<feature type="compositionally biased region" description="Basic residues" evidence="1">
    <location>
        <begin position="1"/>
        <end position="15"/>
    </location>
</feature>
<gene>
    <name evidence="2" type="ORF">NNIBIDOC_00149</name>
</gene>
<feature type="region of interest" description="Disordered" evidence="1">
    <location>
        <begin position="1"/>
        <end position="32"/>
    </location>
</feature>
<geneLocation type="plasmid" evidence="2">
    <name>pSa1423-160k</name>
</geneLocation>
<name>A0A482ETD6_SALSP</name>
<accession>A0A482ETD6</accession>
<sequence length="66" mass="7711">MARFTIIRKRPRPRRMTSLQKTGAEKHARKAHTSVANINCKITRIAKKTRFVGDTGRLQRWPLPEK</sequence>
<keyword evidence="2" id="KW-0614">Plasmid</keyword>
<dbReference type="EMBL" id="MK356558">
    <property type="protein sequence ID" value="QBM91478.1"/>
    <property type="molecule type" value="Genomic_DNA"/>
</dbReference>